<feature type="non-terminal residue" evidence="1">
    <location>
        <position position="85"/>
    </location>
</feature>
<feature type="non-terminal residue" evidence="1">
    <location>
        <position position="1"/>
    </location>
</feature>
<evidence type="ECO:0000313" key="2">
    <source>
        <dbReference type="Proteomes" id="UP000605970"/>
    </source>
</evidence>
<proteinExistence type="predicted"/>
<evidence type="ECO:0000313" key="1">
    <source>
        <dbReference type="EMBL" id="KAF7635220.1"/>
    </source>
</evidence>
<comment type="caution">
    <text evidence="1">The sequence shown here is derived from an EMBL/GenBank/DDBJ whole genome shotgun (WGS) entry which is preliminary data.</text>
</comment>
<protein>
    <submittedName>
        <fullName evidence="1">Uncharacterized protein</fullName>
    </submittedName>
</protein>
<sequence length="85" mass="9704">FSTTKTTNSSFLPQKPLNLLIPSSLNSSPKKSLIKIPSSKHLIEKRNNNNNKEDKNIIDINYLSNKIIEINCLKNNKLNKINLEQ</sequence>
<name>A0A8S9ZP62_9BILA</name>
<dbReference type="EMBL" id="JABEBT010000045">
    <property type="protein sequence ID" value="KAF7635220.1"/>
    <property type="molecule type" value="Genomic_DNA"/>
</dbReference>
<organism evidence="1 2">
    <name type="scientific">Meloidogyne graminicola</name>
    <dbReference type="NCBI Taxonomy" id="189291"/>
    <lineage>
        <taxon>Eukaryota</taxon>
        <taxon>Metazoa</taxon>
        <taxon>Ecdysozoa</taxon>
        <taxon>Nematoda</taxon>
        <taxon>Chromadorea</taxon>
        <taxon>Rhabditida</taxon>
        <taxon>Tylenchina</taxon>
        <taxon>Tylenchomorpha</taxon>
        <taxon>Tylenchoidea</taxon>
        <taxon>Meloidogynidae</taxon>
        <taxon>Meloidogyninae</taxon>
        <taxon>Meloidogyne</taxon>
    </lineage>
</organism>
<dbReference type="AlphaFoldDB" id="A0A8S9ZP62"/>
<keyword evidence="2" id="KW-1185">Reference proteome</keyword>
<gene>
    <name evidence="1" type="ORF">Mgra_00005335</name>
</gene>
<reference evidence="1" key="1">
    <citation type="journal article" date="2020" name="Ecol. Evol.">
        <title>Genome structure and content of the rice root-knot nematode (Meloidogyne graminicola).</title>
        <authorList>
            <person name="Phan N.T."/>
            <person name="Danchin E.G.J."/>
            <person name="Klopp C."/>
            <person name="Perfus-Barbeoch L."/>
            <person name="Kozlowski D.K."/>
            <person name="Koutsovoulos G.D."/>
            <person name="Lopez-Roques C."/>
            <person name="Bouchez O."/>
            <person name="Zahm M."/>
            <person name="Besnard G."/>
            <person name="Bellafiore S."/>
        </authorList>
    </citation>
    <scope>NUCLEOTIDE SEQUENCE</scope>
    <source>
        <strain evidence="1">VN-18</strain>
    </source>
</reference>
<accession>A0A8S9ZP62</accession>
<dbReference type="Proteomes" id="UP000605970">
    <property type="component" value="Unassembled WGS sequence"/>
</dbReference>